<accession>A0A1S9IWB9</accession>
<gene>
    <name evidence="1" type="ORF">AJR17_024190</name>
</gene>
<evidence type="ECO:0000313" key="1">
    <source>
        <dbReference type="EMBL" id="OOO74968.1"/>
    </source>
</evidence>
<proteinExistence type="predicted"/>
<name>A0A1S9IWB9_SHIBO</name>
<comment type="caution">
    <text evidence="1">The sequence shown here is derived from an EMBL/GenBank/DDBJ whole genome shotgun (WGS) entry which is preliminary data.</text>
</comment>
<reference evidence="1" key="1">
    <citation type="submission" date="2017-02" db="EMBL/GenBank/DDBJ databases">
        <title>Shigella draft genomes.</title>
        <authorList>
            <person name="Weis A.M."/>
            <person name="Weimer B.C."/>
            <person name="Gilpin B."/>
        </authorList>
    </citation>
    <scope>NUCLEOTIDE SEQUENCE [LARGE SCALE GENOMIC DNA]</scope>
    <source>
        <strain evidence="1">BCW_4868</strain>
    </source>
</reference>
<dbReference type="EMBL" id="MSJS02000141">
    <property type="protein sequence ID" value="OOO74968.1"/>
    <property type="molecule type" value="Genomic_DNA"/>
</dbReference>
<organism evidence="1">
    <name type="scientific">Shigella boydii</name>
    <dbReference type="NCBI Taxonomy" id="621"/>
    <lineage>
        <taxon>Bacteria</taxon>
        <taxon>Pseudomonadati</taxon>
        <taxon>Pseudomonadota</taxon>
        <taxon>Gammaproteobacteria</taxon>
        <taxon>Enterobacterales</taxon>
        <taxon>Enterobacteriaceae</taxon>
        <taxon>Shigella</taxon>
    </lineage>
</organism>
<sequence>MKNFTVVQYQILSQFQIEHIQLFKEQFVIKLNKLFPQCSVKMLTYGIYFRRIEISPYEPDGGFL</sequence>
<dbReference type="AlphaFoldDB" id="A0A1S9IWB9"/>
<dbReference type="Proteomes" id="UP000868349">
    <property type="component" value="Unassembled WGS sequence"/>
</dbReference>
<protein>
    <submittedName>
        <fullName evidence="1">Uncharacterized protein</fullName>
    </submittedName>
</protein>